<dbReference type="EC" id="2.3.-.-" evidence="4"/>
<dbReference type="EMBL" id="JBHTBH010000003">
    <property type="protein sequence ID" value="MFC7327604.1"/>
    <property type="molecule type" value="Genomic_DNA"/>
</dbReference>
<evidence type="ECO:0000256" key="2">
    <source>
        <dbReference type="SAM" id="Phobius"/>
    </source>
</evidence>
<feature type="transmembrane region" description="Helical" evidence="2">
    <location>
        <begin position="384"/>
        <end position="407"/>
    </location>
</feature>
<accession>A0ABW2KEM9</accession>
<dbReference type="Proteomes" id="UP001596540">
    <property type="component" value="Unassembled WGS sequence"/>
</dbReference>
<evidence type="ECO:0000259" key="3">
    <source>
        <dbReference type="Pfam" id="PF01757"/>
    </source>
</evidence>
<comment type="caution">
    <text evidence="4">The sequence shown here is derived from an EMBL/GenBank/DDBJ whole genome shotgun (WGS) entry which is preliminary data.</text>
</comment>
<protein>
    <submittedName>
        <fullName evidence="4">Acyltransferase family protein</fullName>
        <ecNumber evidence="4">2.3.-.-</ecNumber>
    </submittedName>
</protein>
<reference evidence="5" key="1">
    <citation type="journal article" date="2019" name="Int. J. Syst. Evol. Microbiol.">
        <title>The Global Catalogue of Microorganisms (GCM) 10K type strain sequencing project: providing services to taxonomists for standard genome sequencing and annotation.</title>
        <authorList>
            <consortium name="The Broad Institute Genomics Platform"/>
            <consortium name="The Broad Institute Genome Sequencing Center for Infectious Disease"/>
            <person name="Wu L."/>
            <person name="Ma J."/>
        </authorList>
    </citation>
    <scope>NUCLEOTIDE SEQUENCE [LARGE SCALE GENOMIC DNA]</scope>
    <source>
        <strain evidence="5">CGMCC 4.7382</strain>
    </source>
</reference>
<gene>
    <name evidence="4" type="ORF">ACFQRF_07595</name>
</gene>
<feature type="transmembrane region" description="Helical" evidence="2">
    <location>
        <begin position="275"/>
        <end position="293"/>
    </location>
</feature>
<keyword evidence="2" id="KW-0812">Transmembrane</keyword>
<feature type="region of interest" description="Disordered" evidence="1">
    <location>
        <begin position="1"/>
        <end position="22"/>
    </location>
</feature>
<dbReference type="InterPro" id="IPR002656">
    <property type="entry name" value="Acyl_transf_3_dom"/>
</dbReference>
<feature type="transmembrane region" description="Helical" evidence="2">
    <location>
        <begin position="305"/>
        <end position="329"/>
    </location>
</feature>
<dbReference type="PANTHER" id="PTHR23028">
    <property type="entry name" value="ACETYLTRANSFERASE"/>
    <property type="match status" value="1"/>
</dbReference>
<organism evidence="4 5">
    <name type="scientific">Marinactinospora rubrisoli</name>
    <dbReference type="NCBI Taxonomy" id="2715399"/>
    <lineage>
        <taxon>Bacteria</taxon>
        <taxon>Bacillati</taxon>
        <taxon>Actinomycetota</taxon>
        <taxon>Actinomycetes</taxon>
        <taxon>Streptosporangiales</taxon>
        <taxon>Nocardiopsidaceae</taxon>
        <taxon>Marinactinospora</taxon>
    </lineage>
</organism>
<feature type="transmembrane region" description="Helical" evidence="2">
    <location>
        <begin position="350"/>
        <end position="372"/>
    </location>
</feature>
<feature type="transmembrane region" description="Helical" evidence="2">
    <location>
        <begin position="107"/>
        <end position="126"/>
    </location>
</feature>
<dbReference type="InterPro" id="IPR050879">
    <property type="entry name" value="Acyltransferase_3"/>
</dbReference>
<evidence type="ECO:0000313" key="4">
    <source>
        <dbReference type="EMBL" id="MFC7327604.1"/>
    </source>
</evidence>
<name>A0ABW2KEM9_9ACTN</name>
<feature type="transmembrane region" description="Helical" evidence="2">
    <location>
        <begin position="163"/>
        <end position="183"/>
    </location>
</feature>
<feature type="compositionally biased region" description="Low complexity" evidence="1">
    <location>
        <begin position="1"/>
        <end position="10"/>
    </location>
</feature>
<dbReference type="PANTHER" id="PTHR23028:SF53">
    <property type="entry name" value="ACYL_TRANSF_3 DOMAIN-CONTAINING PROTEIN"/>
    <property type="match status" value="1"/>
</dbReference>
<keyword evidence="4" id="KW-0808">Transferase</keyword>
<sequence>MTSSPGSPTVPSTPSPAPAGLPQAHGRLTALEGVRALAALMVLVFHVAMETGAALAPGVPGALLARGEMGVPLFFALSGFLLYRPWASAALDGVRGPRARGYLWRRALRVLPAYWIVAVTAMLLWSRDRIASVPAWAEVLTLTFVYDPGPWWVGTGPPGLGQMWSLCVEAAFYLALPVLAALLARHAARSAPADGVGGRARRLLAGLAALAGLAVLATLLQFYPEPRPQLHAWLPRTLGMFAVGMALAVLAEWARREPGPDGPVRRLCRTLPRSATLCWLTAGACYLVAATPATGPRFVGVDGFWVALVDMATSMLFAFFVIAPAALLPDPAVAVPAEGRWLPALLRHPVAGYLGRVSYGIFLWQFVVLYLWREFTGQEIFTGSFWLDLVPVTAGTLLLAAATHRWVEEPVRRWGARRRRTADPPPAP</sequence>
<feature type="transmembrane region" description="Helical" evidence="2">
    <location>
        <begin position="69"/>
        <end position="86"/>
    </location>
</feature>
<feature type="transmembrane region" description="Helical" evidence="2">
    <location>
        <begin position="235"/>
        <end position="254"/>
    </location>
</feature>
<feature type="domain" description="Acyltransferase 3" evidence="3">
    <location>
        <begin position="30"/>
        <end position="403"/>
    </location>
</feature>
<feature type="transmembrane region" description="Helical" evidence="2">
    <location>
        <begin position="36"/>
        <end position="57"/>
    </location>
</feature>
<dbReference type="RefSeq" id="WP_379869990.1">
    <property type="nucleotide sequence ID" value="NZ_JBHTBH010000003.1"/>
</dbReference>
<keyword evidence="2" id="KW-0472">Membrane</keyword>
<keyword evidence="4" id="KW-0012">Acyltransferase</keyword>
<feature type="transmembrane region" description="Helical" evidence="2">
    <location>
        <begin position="203"/>
        <end position="223"/>
    </location>
</feature>
<keyword evidence="2" id="KW-1133">Transmembrane helix</keyword>
<proteinExistence type="predicted"/>
<evidence type="ECO:0000313" key="5">
    <source>
        <dbReference type="Proteomes" id="UP001596540"/>
    </source>
</evidence>
<keyword evidence="5" id="KW-1185">Reference proteome</keyword>
<evidence type="ECO:0000256" key="1">
    <source>
        <dbReference type="SAM" id="MobiDB-lite"/>
    </source>
</evidence>
<dbReference type="GO" id="GO:0016746">
    <property type="term" value="F:acyltransferase activity"/>
    <property type="evidence" value="ECO:0007669"/>
    <property type="project" value="UniProtKB-KW"/>
</dbReference>
<dbReference type="Pfam" id="PF01757">
    <property type="entry name" value="Acyl_transf_3"/>
    <property type="match status" value="1"/>
</dbReference>